<dbReference type="GO" id="GO:0005576">
    <property type="term" value="C:extracellular region"/>
    <property type="evidence" value="ECO:0007669"/>
    <property type="project" value="UniProtKB-SubCell"/>
</dbReference>
<dbReference type="OMA" id="KWRIHGR"/>
<dbReference type="InterPro" id="IPR032799">
    <property type="entry name" value="TAXi_C"/>
</dbReference>
<evidence type="ECO:0000259" key="6">
    <source>
        <dbReference type="PROSITE" id="PS51767"/>
    </source>
</evidence>
<sequence length="426" mass="45451">MAILRLLLLFLFFFSLSEASTPATLFLPITKDGATHQYVTRIYQGTPLTPFPLVLDLAGQFLWVDCDSGYSSSSYRSVRCRSIQCAAANAQRCGLCFSTPRPGCNNHTCGLSPENTVTGTVTSGELAVDVIALPSAYGSEPGPIATAHHFLFSCAPTPLLAHLASGVRGMAGFGRNRIGLPSQLAAAFNFDRKFAICLPSSTASDGVVFFGNGPYTVVSGIDLLETLQYTPVIVNPLLPDDYFIGVESIKISGKKLSLNASLLSIDDREGTGGTKLGTVVPYSTMESSIYAIFTKAFERAAIAAFNMTRVASVGPFGVCFSSESVDITRTGPSVPTIDLVLQSEMVYWRISGANSMVQVSEDVMCLGFLDGGPNARTSIVVGGFQLENNLVLLDVGASRLGFSSSLLTRQMTCSDFNLRPIRRVSS</sequence>
<evidence type="ECO:0000256" key="5">
    <source>
        <dbReference type="SAM" id="SignalP"/>
    </source>
</evidence>
<organism evidence="7 8">
    <name type="scientific">Nelumbo nucifera</name>
    <name type="common">Sacred lotus</name>
    <dbReference type="NCBI Taxonomy" id="4432"/>
    <lineage>
        <taxon>Eukaryota</taxon>
        <taxon>Viridiplantae</taxon>
        <taxon>Streptophyta</taxon>
        <taxon>Embryophyta</taxon>
        <taxon>Tracheophyta</taxon>
        <taxon>Spermatophyta</taxon>
        <taxon>Magnoliopsida</taxon>
        <taxon>Proteales</taxon>
        <taxon>Nelumbonaceae</taxon>
        <taxon>Nelumbo</taxon>
    </lineage>
</organism>
<dbReference type="GO" id="GO:0006508">
    <property type="term" value="P:proteolysis"/>
    <property type="evidence" value="ECO:0007669"/>
    <property type="project" value="InterPro"/>
</dbReference>
<dbReference type="PANTHER" id="PTHR47965">
    <property type="entry name" value="ASPARTYL PROTEASE-RELATED"/>
    <property type="match status" value="1"/>
</dbReference>
<proteinExistence type="inferred from homology"/>
<dbReference type="InParanoid" id="A0A1U8BMN3"/>
<dbReference type="InterPro" id="IPR033868">
    <property type="entry name" value="Xylanase_inhibitor_I-like"/>
</dbReference>
<keyword evidence="7" id="KW-1185">Reference proteome</keyword>
<protein>
    <submittedName>
        <fullName evidence="8">Basic 7S globulin-like</fullName>
    </submittedName>
</protein>
<feature type="domain" description="Peptidase A1" evidence="6">
    <location>
        <begin position="38"/>
        <end position="403"/>
    </location>
</feature>
<evidence type="ECO:0000313" key="8">
    <source>
        <dbReference type="RefSeq" id="XP_010278299.1"/>
    </source>
</evidence>
<dbReference type="PANTHER" id="PTHR47965:SF22">
    <property type="entry name" value="EUKARYOTIC ASPARTYL PROTEASE FAMILY PROTEIN"/>
    <property type="match status" value="1"/>
</dbReference>
<dbReference type="InterPro" id="IPR001461">
    <property type="entry name" value="Aspartic_peptidase_A1"/>
</dbReference>
<evidence type="ECO:0000313" key="7">
    <source>
        <dbReference type="Proteomes" id="UP000189703"/>
    </source>
</evidence>
<reference evidence="8" key="1">
    <citation type="submission" date="2025-08" db="UniProtKB">
        <authorList>
            <consortium name="RefSeq"/>
        </authorList>
    </citation>
    <scope>IDENTIFICATION</scope>
</reference>
<name>A0A1U8BMN3_NELNU</name>
<dbReference type="SUPFAM" id="SSF50630">
    <property type="entry name" value="Acid proteases"/>
    <property type="match status" value="1"/>
</dbReference>
<dbReference type="GeneID" id="104612558"/>
<dbReference type="FunFam" id="2.40.70.10:FF:000045">
    <property type="entry name" value="Basic 7S globulin"/>
    <property type="match status" value="1"/>
</dbReference>
<dbReference type="PROSITE" id="PS51767">
    <property type="entry name" value="PEPTIDASE_A1"/>
    <property type="match status" value="1"/>
</dbReference>
<dbReference type="GO" id="GO:0004190">
    <property type="term" value="F:aspartic-type endopeptidase activity"/>
    <property type="evidence" value="ECO:0007669"/>
    <property type="project" value="InterPro"/>
</dbReference>
<dbReference type="InterPro" id="IPR033121">
    <property type="entry name" value="PEPTIDASE_A1"/>
</dbReference>
<dbReference type="InterPro" id="IPR021109">
    <property type="entry name" value="Peptidase_aspartic_dom_sf"/>
</dbReference>
<dbReference type="Gene3D" id="2.40.70.10">
    <property type="entry name" value="Acid Proteases"/>
    <property type="match status" value="2"/>
</dbReference>
<dbReference type="RefSeq" id="XP_010278299.1">
    <property type="nucleotide sequence ID" value="XM_010279997.2"/>
</dbReference>
<dbReference type="CDD" id="cd05489">
    <property type="entry name" value="xylanase_inhibitor_I_like"/>
    <property type="match status" value="1"/>
</dbReference>
<feature type="signal peptide" evidence="5">
    <location>
        <begin position="1"/>
        <end position="19"/>
    </location>
</feature>
<evidence type="ECO:0000256" key="3">
    <source>
        <dbReference type="ARBA" id="ARBA00022525"/>
    </source>
</evidence>
<feature type="chain" id="PRO_5010547964" evidence="5">
    <location>
        <begin position="20"/>
        <end position="426"/>
    </location>
</feature>
<gene>
    <name evidence="8" type="primary">LOC104612558</name>
</gene>
<keyword evidence="4 5" id="KW-0732">Signal</keyword>
<dbReference type="eggNOG" id="KOG1339">
    <property type="taxonomic scope" value="Eukaryota"/>
</dbReference>
<accession>A0A1U8BMN3</accession>
<comment type="subcellular location">
    <subcellularLocation>
        <location evidence="1">Secreted</location>
        <location evidence="1">Extracellular space</location>
    </subcellularLocation>
</comment>
<keyword evidence="3" id="KW-0964">Secreted</keyword>
<evidence type="ECO:0000256" key="4">
    <source>
        <dbReference type="ARBA" id="ARBA00022729"/>
    </source>
</evidence>
<evidence type="ECO:0000256" key="2">
    <source>
        <dbReference type="ARBA" id="ARBA00007447"/>
    </source>
</evidence>
<dbReference type="FunFam" id="2.40.70.10:FF:000041">
    <property type="entry name" value="Basic 7S globulin"/>
    <property type="match status" value="1"/>
</dbReference>
<dbReference type="InterPro" id="IPR032861">
    <property type="entry name" value="TAXi_N"/>
</dbReference>
<dbReference type="AlphaFoldDB" id="A0A1U8BMN3"/>
<dbReference type="KEGG" id="nnu:104612558"/>
<dbReference type="OrthoDB" id="1162128at2759"/>
<comment type="similarity">
    <text evidence="2">Belongs to the peptidase A1 family.</text>
</comment>
<evidence type="ECO:0000256" key="1">
    <source>
        <dbReference type="ARBA" id="ARBA00004239"/>
    </source>
</evidence>
<dbReference type="Pfam" id="PF14543">
    <property type="entry name" value="TAXi_N"/>
    <property type="match status" value="1"/>
</dbReference>
<dbReference type="Pfam" id="PF14541">
    <property type="entry name" value="TAXi_C"/>
    <property type="match status" value="1"/>
</dbReference>
<dbReference type="Proteomes" id="UP000189703">
    <property type="component" value="Unplaced"/>
</dbReference>